<dbReference type="PATRIC" id="fig|1235802.3.peg.367"/>
<dbReference type="OrthoDB" id="9946299at2"/>
<dbReference type="HOGENOM" id="CLU_195924_0_0_9"/>
<reference evidence="1 2" key="1">
    <citation type="journal article" date="2014" name="Genome Announc.">
        <title>Draft genome sequences of the altered schaedler flora, a defined bacterial community from gnotobiotic mice.</title>
        <authorList>
            <person name="Wannemuehler M.J."/>
            <person name="Overstreet A.M."/>
            <person name="Ward D.V."/>
            <person name="Phillips G.J."/>
        </authorList>
    </citation>
    <scope>NUCLEOTIDE SEQUENCE [LARGE SCALE GENOMIC DNA]</scope>
    <source>
        <strain evidence="1 2">ASF492</strain>
    </source>
</reference>
<name>N2BGR9_9FIRM</name>
<dbReference type="eggNOG" id="ENOG502ZK9D">
    <property type="taxonomic scope" value="Bacteria"/>
</dbReference>
<organism evidence="1 2">
    <name type="scientific">Eubacterium plexicaudatum ASF492</name>
    <dbReference type="NCBI Taxonomy" id="1235802"/>
    <lineage>
        <taxon>Bacteria</taxon>
        <taxon>Bacillati</taxon>
        <taxon>Bacillota</taxon>
        <taxon>Clostridia</taxon>
        <taxon>Eubacteriales</taxon>
        <taxon>Eubacteriaceae</taxon>
        <taxon>Eubacterium</taxon>
    </lineage>
</organism>
<dbReference type="AlphaFoldDB" id="N2BGR9"/>
<dbReference type="EMBL" id="AQFT01000010">
    <property type="protein sequence ID" value="EMZ37620.1"/>
    <property type="molecule type" value="Genomic_DNA"/>
</dbReference>
<comment type="caution">
    <text evidence="1">The sequence shown here is derived from an EMBL/GenBank/DDBJ whole genome shotgun (WGS) entry which is preliminary data.</text>
</comment>
<dbReference type="STRING" id="1235802.C823_00346"/>
<evidence type="ECO:0000313" key="2">
    <source>
        <dbReference type="Proteomes" id="UP000012589"/>
    </source>
</evidence>
<dbReference type="Proteomes" id="UP000012589">
    <property type="component" value="Unassembled WGS sequence"/>
</dbReference>
<gene>
    <name evidence="1" type="ORF">C823_00346</name>
</gene>
<evidence type="ECO:0000313" key="1">
    <source>
        <dbReference type="EMBL" id="EMZ37620.1"/>
    </source>
</evidence>
<accession>N2BGR9</accession>
<proteinExistence type="predicted"/>
<protein>
    <submittedName>
        <fullName evidence="1">Uncharacterized protein</fullName>
    </submittedName>
</protein>
<keyword evidence="2" id="KW-1185">Reference proteome</keyword>
<sequence>MNPELTKAVYDERRRIYHILTAVREAALAESNISSSFMQYISDIQQEAEWNYMLVSHDMHENGNGSHLDGMNKTGKGDLI</sequence>